<evidence type="ECO:0000313" key="2">
    <source>
        <dbReference type="Proteomes" id="UP000799424"/>
    </source>
</evidence>
<dbReference type="AlphaFoldDB" id="A0A6A6ZBM8"/>
<accession>A0A6A6ZBM8</accession>
<proteinExistence type="predicted"/>
<protein>
    <submittedName>
        <fullName evidence="1">Uncharacterized protein</fullName>
    </submittedName>
</protein>
<dbReference type="OrthoDB" id="109543at2759"/>
<keyword evidence="2" id="KW-1185">Reference proteome</keyword>
<evidence type="ECO:0000313" key="1">
    <source>
        <dbReference type="EMBL" id="KAF2818492.1"/>
    </source>
</evidence>
<name>A0A6A6ZBM8_9PLEO</name>
<feature type="non-terminal residue" evidence="1">
    <location>
        <position position="918"/>
    </location>
</feature>
<organism evidence="1 2">
    <name type="scientific">Ophiobolus disseminans</name>
    <dbReference type="NCBI Taxonomy" id="1469910"/>
    <lineage>
        <taxon>Eukaryota</taxon>
        <taxon>Fungi</taxon>
        <taxon>Dikarya</taxon>
        <taxon>Ascomycota</taxon>
        <taxon>Pezizomycotina</taxon>
        <taxon>Dothideomycetes</taxon>
        <taxon>Pleosporomycetidae</taxon>
        <taxon>Pleosporales</taxon>
        <taxon>Pleosporineae</taxon>
        <taxon>Phaeosphaeriaceae</taxon>
        <taxon>Ophiobolus</taxon>
    </lineage>
</organism>
<dbReference type="EMBL" id="MU006251">
    <property type="protein sequence ID" value="KAF2818492.1"/>
    <property type="molecule type" value="Genomic_DNA"/>
</dbReference>
<dbReference type="Proteomes" id="UP000799424">
    <property type="component" value="Unassembled WGS sequence"/>
</dbReference>
<gene>
    <name evidence="1" type="ORF">CC86DRAFT_244539</name>
</gene>
<reference evidence="1" key="1">
    <citation type="journal article" date="2020" name="Stud. Mycol.">
        <title>101 Dothideomycetes genomes: a test case for predicting lifestyles and emergence of pathogens.</title>
        <authorList>
            <person name="Haridas S."/>
            <person name="Albert R."/>
            <person name="Binder M."/>
            <person name="Bloem J."/>
            <person name="Labutti K."/>
            <person name="Salamov A."/>
            <person name="Andreopoulos B."/>
            <person name="Baker S."/>
            <person name="Barry K."/>
            <person name="Bills G."/>
            <person name="Bluhm B."/>
            <person name="Cannon C."/>
            <person name="Castanera R."/>
            <person name="Culley D."/>
            <person name="Daum C."/>
            <person name="Ezra D."/>
            <person name="Gonzalez J."/>
            <person name="Henrissat B."/>
            <person name="Kuo A."/>
            <person name="Liang C."/>
            <person name="Lipzen A."/>
            <person name="Lutzoni F."/>
            <person name="Magnuson J."/>
            <person name="Mondo S."/>
            <person name="Nolan M."/>
            <person name="Ohm R."/>
            <person name="Pangilinan J."/>
            <person name="Park H.-J."/>
            <person name="Ramirez L."/>
            <person name="Alfaro M."/>
            <person name="Sun H."/>
            <person name="Tritt A."/>
            <person name="Yoshinaga Y."/>
            <person name="Zwiers L.-H."/>
            <person name="Turgeon B."/>
            <person name="Goodwin S."/>
            <person name="Spatafora J."/>
            <person name="Crous P."/>
            <person name="Grigoriev I."/>
        </authorList>
    </citation>
    <scope>NUCLEOTIDE SEQUENCE</scope>
    <source>
        <strain evidence="1">CBS 113818</strain>
    </source>
</reference>
<sequence>MDVLPEFAVLMRRALVDFSTQLEGYRLRCQWAEAYDAVLWMIELAETSPATTPPGHLLPEHILDSQLPSWRLWAYWKPNTERLKLLASCKTENLAIVPELVSLEGPDMITGTEATLREGLVAQYGGAKALLRWKGIMIEVPKGTKEGLRAILKRAARALDTVVAAPDPGSHSMFELFKDLVVARPITAVNLDVLDATFRIRYTSSNDVYNAVREVYNNKDHLGGQHIEALQCLLRCFDDDNSDQLRTIFLQGWLRQGIENCARECQKAVRTHIDHGLSWTKLALEYHNFCTTLKASERHWPLAYQTVRVHSRWPSLEETYTVLEIYEAIQMQRTKTVQGAYPQAVKRDMTGETMLQMRRASTSTYQAGGSKSRHPLEEHIEAYCIDRLFEGASIGYASQRTMTAILHVWESTSKPQADVERRELALLVSNSIPTDFDLRCRCLSEIASGKHMKTPVTFVKDLSNILHQSESESSKAIVALTHLLVERKAFTQCWKDLLYAWLEQQSEPRHGKDLNVLEYSLQTMKVAEWFSFMKNIETLFADRAHNYSETRPVPQILQPDLLIQVEQLSRFSSSLIRLETFMGDDCDSVRCLLSCNLRLDNACLINLAFATPGTVESCIKLYDANLGYLDLPGPAKPRMTIVSVAILLGIDVEVYSTDMWDSKLAEATKFWQGIEDEILQEATRLESLQKALKKKDPRGTRALLQELGIPSNSLLDDEILDLPAGIIDVVERIDEDQVEIGFPLNTLTELQRGAMGIPQGANSLLLRLSIYSIDDASPSFCLHFNNDKNLVTLKHNPWRCSQDSRAPHRDFCTTPQTAFVWQLNLFLHTQLRSGTVGIGTLHQLVKKKIGEMGHACISCGVSHNAKNVQLRRATPCNILSCARLWYQLPLDVRIPEIRTDTFAVDAMLTAVHAAAMSG</sequence>